<reference evidence="1 2" key="1">
    <citation type="submission" date="2019-05" db="EMBL/GenBank/DDBJ databases">
        <title>Another draft genome of Portunus trituberculatus and its Hox gene families provides insights of decapod evolution.</title>
        <authorList>
            <person name="Jeong J.-H."/>
            <person name="Song I."/>
            <person name="Kim S."/>
            <person name="Choi T."/>
            <person name="Kim D."/>
            <person name="Ryu S."/>
            <person name="Kim W."/>
        </authorList>
    </citation>
    <scope>NUCLEOTIDE SEQUENCE [LARGE SCALE GENOMIC DNA]</scope>
    <source>
        <tissue evidence="1">Muscle</tissue>
    </source>
</reference>
<evidence type="ECO:0000313" key="1">
    <source>
        <dbReference type="EMBL" id="MPC25958.1"/>
    </source>
</evidence>
<name>A0A5B7DWY7_PORTR</name>
<dbReference type="EMBL" id="VSRR010001533">
    <property type="protein sequence ID" value="MPC25958.1"/>
    <property type="molecule type" value="Genomic_DNA"/>
</dbReference>
<dbReference type="AlphaFoldDB" id="A0A5B7DWY7"/>
<accession>A0A5B7DWY7</accession>
<organism evidence="1 2">
    <name type="scientific">Portunus trituberculatus</name>
    <name type="common">Swimming crab</name>
    <name type="synonym">Neptunus trituberculatus</name>
    <dbReference type="NCBI Taxonomy" id="210409"/>
    <lineage>
        <taxon>Eukaryota</taxon>
        <taxon>Metazoa</taxon>
        <taxon>Ecdysozoa</taxon>
        <taxon>Arthropoda</taxon>
        <taxon>Crustacea</taxon>
        <taxon>Multicrustacea</taxon>
        <taxon>Malacostraca</taxon>
        <taxon>Eumalacostraca</taxon>
        <taxon>Eucarida</taxon>
        <taxon>Decapoda</taxon>
        <taxon>Pleocyemata</taxon>
        <taxon>Brachyura</taxon>
        <taxon>Eubrachyura</taxon>
        <taxon>Portunoidea</taxon>
        <taxon>Portunidae</taxon>
        <taxon>Portuninae</taxon>
        <taxon>Portunus</taxon>
    </lineage>
</organism>
<evidence type="ECO:0000313" key="2">
    <source>
        <dbReference type="Proteomes" id="UP000324222"/>
    </source>
</evidence>
<comment type="caution">
    <text evidence="1">The sequence shown here is derived from an EMBL/GenBank/DDBJ whole genome shotgun (WGS) entry which is preliminary data.</text>
</comment>
<dbReference type="Proteomes" id="UP000324222">
    <property type="component" value="Unassembled WGS sequence"/>
</dbReference>
<protein>
    <submittedName>
        <fullName evidence="1">Uncharacterized protein</fullName>
    </submittedName>
</protein>
<proteinExistence type="predicted"/>
<keyword evidence="2" id="KW-1185">Reference proteome</keyword>
<gene>
    <name evidence="1" type="ORF">E2C01_019081</name>
</gene>
<sequence length="75" mass="8118">MQCPRGDAALRCVSALLEGMKTHCLAALPSRRGIDRRHGGKCEPARPTTLITTTTTTTHGISSEQPSFSYRCPSM</sequence>